<reference evidence="7" key="2">
    <citation type="submission" date="2020-11" db="EMBL/GenBank/DDBJ databases">
        <authorList>
            <person name="McCartney M.A."/>
            <person name="Auch B."/>
            <person name="Kono T."/>
            <person name="Mallez S."/>
            <person name="Becker A."/>
            <person name="Gohl D.M."/>
            <person name="Silverstein K.A.T."/>
            <person name="Koren S."/>
            <person name="Bechman K.B."/>
            <person name="Herman A."/>
            <person name="Abrahante J.E."/>
            <person name="Garbe J."/>
        </authorList>
    </citation>
    <scope>NUCLEOTIDE SEQUENCE</scope>
    <source>
        <strain evidence="7">Duluth1</strain>
        <tissue evidence="7">Whole animal</tissue>
    </source>
</reference>
<feature type="compositionally biased region" description="Polar residues" evidence="5">
    <location>
        <begin position="44"/>
        <end position="56"/>
    </location>
</feature>
<evidence type="ECO:0000313" key="7">
    <source>
        <dbReference type="EMBL" id="KAH3791008.1"/>
    </source>
</evidence>
<evidence type="ECO:0000256" key="2">
    <source>
        <dbReference type="ARBA" id="ARBA00022473"/>
    </source>
</evidence>
<protein>
    <recommendedName>
        <fullName evidence="6">Homeobox domain-containing protein</fullName>
    </recommendedName>
</protein>
<dbReference type="AlphaFoldDB" id="A0A9D4F4U8"/>
<dbReference type="PANTHER" id="PTHR45921:SF6">
    <property type="entry name" value="C15"/>
    <property type="match status" value="1"/>
</dbReference>
<evidence type="ECO:0000256" key="1">
    <source>
        <dbReference type="ARBA" id="ARBA00004123"/>
    </source>
</evidence>
<keyword evidence="8" id="KW-1185">Reference proteome</keyword>
<evidence type="ECO:0000256" key="5">
    <source>
        <dbReference type="SAM" id="MobiDB-lite"/>
    </source>
</evidence>
<dbReference type="Proteomes" id="UP000828390">
    <property type="component" value="Unassembled WGS sequence"/>
</dbReference>
<feature type="domain" description="Homeobox" evidence="6">
    <location>
        <begin position="60"/>
        <end position="105"/>
    </location>
</feature>
<dbReference type="EMBL" id="JAIWYP010000008">
    <property type="protein sequence ID" value="KAH3791008.1"/>
    <property type="molecule type" value="Genomic_DNA"/>
</dbReference>
<keyword evidence="3 4" id="KW-0539">Nucleus</keyword>
<gene>
    <name evidence="7" type="ORF">DPMN_169217</name>
</gene>
<feature type="region of interest" description="Disordered" evidence="5">
    <location>
        <begin position="37"/>
        <end position="68"/>
    </location>
</feature>
<dbReference type="InterPro" id="IPR042247">
    <property type="entry name" value="TLX1/2/3"/>
</dbReference>
<feature type="DNA-binding region" description="Homeobox" evidence="3">
    <location>
        <begin position="62"/>
        <end position="106"/>
    </location>
</feature>
<comment type="subcellular location">
    <subcellularLocation>
        <location evidence="1 3 4">Nucleus</location>
    </subcellularLocation>
</comment>
<accession>A0A9D4F4U8</accession>
<evidence type="ECO:0000256" key="4">
    <source>
        <dbReference type="RuleBase" id="RU000682"/>
    </source>
</evidence>
<comment type="caution">
    <text evidence="7">The sequence shown here is derived from an EMBL/GenBank/DDBJ whole genome shotgun (WGS) entry which is preliminary data.</text>
</comment>
<name>A0A9D4F4U8_DREPO</name>
<keyword evidence="3 4" id="KW-0238">DNA-binding</keyword>
<dbReference type="PANTHER" id="PTHR45921">
    <property type="entry name" value="IP01054P"/>
    <property type="match status" value="1"/>
</dbReference>
<evidence type="ECO:0000313" key="8">
    <source>
        <dbReference type="Proteomes" id="UP000828390"/>
    </source>
</evidence>
<evidence type="ECO:0000259" key="6">
    <source>
        <dbReference type="PROSITE" id="PS50071"/>
    </source>
</evidence>
<evidence type="ECO:0000256" key="3">
    <source>
        <dbReference type="PROSITE-ProRule" id="PRU00108"/>
    </source>
</evidence>
<dbReference type="Gene3D" id="1.10.10.60">
    <property type="entry name" value="Homeodomain-like"/>
    <property type="match status" value="1"/>
</dbReference>
<dbReference type="InterPro" id="IPR009057">
    <property type="entry name" value="Homeodomain-like_sf"/>
</dbReference>
<dbReference type="SUPFAM" id="SSF46689">
    <property type="entry name" value="Homeodomain-like"/>
    <property type="match status" value="1"/>
</dbReference>
<dbReference type="InterPro" id="IPR001356">
    <property type="entry name" value="HD"/>
</dbReference>
<dbReference type="GO" id="GO:0000981">
    <property type="term" value="F:DNA-binding transcription factor activity, RNA polymerase II-specific"/>
    <property type="evidence" value="ECO:0007669"/>
    <property type="project" value="TreeGrafter"/>
</dbReference>
<sequence>MITTGTNLNNAVDCSRAAKIARGRAEEKRDEAVKLRTKLKKGTDQTAASFSVQHINRTPPKRNKSRTSFSRLQILELEKRFRRQKYLASAERSTLAKTLKMTDAQCEDDLKKKIIGGGIRGVLGCDGWTGVVVFVR</sequence>
<keyword evidence="2" id="KW-0217">Developmental protein</keyword>
<dbReference type="PROSITE" id="PS50071">
    <property type="entry name" value="HOMEOBOX_2"/>
    <property type="match status" value="1"/>
</dbReference>
<dbReference type="Pfam" id="PF00046">
    <property type="entry name" value="Homeodomain"/>
    <property type="match status" value="1"/>
</dbReference>
<organism evidence="7 8">
    <name type="scientific">Dreissena polymorpha</name>
    <name type="common">Zebra mussel</name>
    <name type="synonym">Mytilus polymorpha</name>
    <dbReference type="NCBI Taxonomy" id="45954"/>
    <lineage>
        <taxon>Eukaryota</taxon>
        <taxon>Metazoa</taxon>
        <taxon>Spiralia</taxon>
        <taxon>Lophotrochozoa</taxon>
        <taxon>Mollusca</taxon>
        <taxon>Bivalvia</taxon>
        <taxon>Autobranchia</taxon>
        <taxon>Heteroconchia</taxon>
        <taxon>Euheterodonta</taxon>
        <taxon>Imparidentia</taxon>
        <taxon>Neoheterodontei</taxon>
        <taxon>Myida</taxon>
        <taxon>Dreissenoidea</taxon>
        <taxon>Dreissenidae</taxon>
        <taxon>Dreissena</taxon>
    </lineage>
</organism>
<dbReference type="GO" id="GO:0005634">
    <property type="term" value="C:nucleus"/>
    <property type="evidence" value="ECO:0007669"/>
    <property type="project" value="UniProtKB-SubCell"/>
</dbReference>
<dbReference type="GO" id="GO:0000978">
    <property type="term" value="F:RNA polymerase II cis-regulatory region sequence-specific DNA binding"/>
    <property type="evidence" value="ECO:0007669"/>
    <property type="project" value="TreeGrafter"/>
</dbReference>
<proteinExistence type="predicted"/>
<dbReference type="CDD" id="cd00086">
    <property type="entry name" value="homeodomain"/>
    <property type="match status" value="1"/>
</dbReference>
<reference evidence="7" key="1">
    <citation type="journal article" date="2019" name="bioRxiv">
        <title>The Genome of the Zebra Mussel, Dreissena polymorpha: A Resource for Invasive Species Research.</title>
        <authorList>
            <person name="McCartney M.A."/>
            <person name="Auch B."/>
            <person name="Kono T."/>
            <person name="Mallez S."/>
            <person name="Zhang Y."/>
            <person name="Obille A."/>
            <person name="Becker A."/>
            <person name="Abrahante J.E."/>
            <person name="Garbe J."/>
            <person name="Badalamenti J.P."/>
            <person name="Herman A."/>
            <person name="Mangelson H."/>
            <person name="Liachko I."/>
            <person name="Sullivan S."/>
            <person name="Sone E.D."/>
            <person name="Koren S."/>
            <person name="Silverstein K.A.T."/>
            <person name="Beckman K.B."/>
            <person name="Gohl D.M."/>
        </authorList>
    </citation>
    <scope>NUCLEOTIDE SEQUENCE</scope>
    <source>
        <strain evidence="7">Duluth1</strain>
        <tissue evidence="7">Whole animal</tissue>
    </source>
</reference>
<dbReference type="GO" id="GO:0048513">
    <property type="term" value="P:animal organ development"/>
    <property type="evidence" value="ECO:0007669"/>
    <property type="project" value="TreeGrafter"/>
</dbReference>
<keyword evidence="3 4" id="KW-0371">Homeobox</keyword>
<dbReference type="SMART" id="SM00389">
    <property type="entry name" value="HOX"/>
    <property type="match status" value="1"/>
</dbReference>